<evidence type="ECO:0000256" key="2">
    <source>
        <dbReference type="SAM" id="MobiDB-lite"/>
    </source>
</evidence>
<name>A0AAW0BB00_9AGAR</name>
<dbReference type="Proteomes" id="UP001383192">
    <property type="component" value="Unassembled WGS sequence"/>
</dbReference>
<gene>
    <name evidence="4" type="ORF">VNI00_016698</name>
</gene>
<dbReference type="InterPro" id="IPR013128">
    <property type="entry name" value="Peptidase_C1A"/>
</dbReference>
<comment type="caution">
    <text evidence="4">The sequence shown here is derived from an EMBL/GenBank/DDBJ whole genome shotgun (WGS) entry which is preliminary data.</text>
</comment>
<dbReference type="GO" id="GO:0006508">
    <property type="term" value="P:proteolysis"/>
    <property type="evidence" value="ECO:0007669"/>
    <property type="project" value="InterPro"/>
</dbReference>
<dbReference type="EMBL" id="JAYKXP010000138">
    <property type="protein sequence ID" value="KAK7023480.1"/>
    <property type="molecule type" value="Genomic_DNA"/>
</dbReference>
<dbReference type="Gene3D" id="3.90.70.10">
    <property type="entry name" value="Cysteine proteinases"/>
    <property type="match status" value="1"/>
</dbReference>
<protein>
    <recommendedName>
        <fullName evidence="3">Peptidase C1A papain C-terminal domain-containing protein</fullName>
    </recommendedName>
</protein>
<comment type="similarity">
    <text evidence="1">Belongs to the peptidase C1 family.</text>
</comment>
<dbReference type="Pfam" id="PF00112">
    <property type="entry name" value="Peptidase_C1"/>
    <property type="match status" value="1"/>
</dbReference>
<proteinExistence type="inferred from homology"/>
<accession>A0AAW0BB00</accession>
<dbReference type="SMART" id="SM00645">
    <property type="entry name" value="Pept_C1"/>
    <property type="match status" value="1"/>
</dbReference>
<dbReference type="GO" id="GO:0008234">
    <property type="term" value="F:cysteine-type peptidase activity"/>
    <property type="evidence" value="ECO:0007669"/>
    <property type="project" value="InterPro"/>
</dbReference>
<feature type="domain" description="Peptidase C1A papain C-terminal" evidence="3">
    <location>
        <begin position="117"/>
        <end position="347"/>
    </location>
</feature>
<feature type="compositionally biased region" description="Basic and acidic residues" evidence="2">
    <location>
        <begin position="102"/>
        <end position="122"/>
    </location>
</feature>
<sequence>MSESSNVLADATEDNSKLGAKVIDVAHRNANEELVPTVGHKSAEFLRKIGEGLGDGGESNKPPNDGDDSDADDGETSGNEDQDGDDSPGAYNDSRAPLLSEPDSRDLVYKYDPEQPHGPHADLRNLCPPVYNQGSMGSCTAHAVAGAFEFEVRKQNLPHFSPSRLFLWYKGRAMSTDRDAVKKNVGISLKHAIKSLNFKAHGGVCSESDWSYEVGKFNKKTLFFLQGAKAAKQPPKTVEQHSHQHTATSYYTFPAGNDLQKRLIHCLHQGYPFVFAMKTYNLLSGVGKDGKGLRMPTPQDKKNDEHRRHALLAVGYIQEEKVFIVRNSWGANWGQGGYFYMPYSYLQYCDDFWTIRVVNSKLVGK</sequence>
<dbReference type="PANTHER" id="PTHR12411">
    <property type="entry name" value="CYSTEINE PROTEASE FAMILY C1-RELATED"/>
    <property type="match status" value="1"/>
</dbReference>
<dbReference type="AlphaFoldDB" id="A0AAW0BB00"/>
<reference evidence="4 5" key="1">
    <citation type="submission" date="2024-01" db="EMBL/GenBank/DDBJ databases">
        <title>A draft genome for a cacao thread blight-causing isolate of Paramarasmius palmivorus.</title>
        <authorList>
            <person name="Baruah I.K."/>
            <person name="Bukari Y."/>
            <person name="Amoako-Attah I."/>
            <person name="Meinhardt L.W."/>
            <person name="Bailey B.A."/>
            <person name="Cohen S.P."/>
        </authorList>
    </citation>
    <scope>NUCLEOTIDE SEQUENCE [LARGE SCALE GENOMIC DNA]</scope>
    <source>
        <strain evidence="4 5">GH-12</strain>
    </source>
</reference>
<dbReference type="InterPro" id="IPR000668">
    <property type="entry name" value="Peptidase_C1A_C"/>
</dbReference>
<dbReference type="InterPro" id="IPR038765">
    <property type="entry name" value="Papain-like_cys_pep_sf"/>
</dbReference>
<evidence type="ECO:0000259" key="3">
    <source>
        <dbReference type="SMART" id="SM00645"/>
    </source>
</evidence>
<evidence type="ECO:0000313" key="5">
    <source>
        <dbReference type="Proteomes" id="UP001383192"/>
    </source>
</evidence>
<dbReference type="CDD" id="cd02619">
    <property type="entry name" value="Peptidase_C1"/>
    <property type="match status" value="1"/>
</dbReference>
<evidence type="ECO:0000313" key="4">
    <source>
        <dbReference type="EMBL" id="KAK7023480.1"/>
    </source>
</evidence>
<organism evidence="4 5">
    <name type="scientific">Paramarasmius palmivorus</name>
    <dbReference type="NCBI Taxonomy" id="297713"/>
    <lineage>
        <taxon>Eukaryota</taxon>
        <taxon>Fungi</taxon>
        <taxon>Dikarya</taxon>
        <taxon>Basidiomycota</taxon>
        <taxon>Agaricomycotina</taxon>
        <taxon>Agaricomycetes</taxon>
        <taxon>Agaricomycetidae</taxon>
        <taxon>Agaricales</taxon>
        <taxon>Marasmiineae</taxon>
        <taxon>Marasmiaceae</taxon>
        <taxon>Paramarasmius</taxon>
    </lineage>
</organism>
<keyword evidence="5" id="KW-1185">Reference proteome</keyword>
<feature type="compositionally biased region" description="Basic and acidic residues" evidence="2">
    <location>
        <begin position="41"/>
        <end position="50"/>
    </location>
</feature>
<feature type="region of interest" description="Disordered" evidence="2">
    <location>
        <begin position="30"/>
        <end position="122"/>
    </location>
</feature>
<feature type="compositionally biased region" description="Acidic residues" evidence="2">
    <location>
        <begin position="65"/>
        <end position="86"/>
    </location>
</feature>
<evidence type="ECO:0000256" key="1">
    <source>
        <dbReference type="ARBA" id="ARBA00008455"/>
    </source>
</evidence>
<dbReference type="SUPFAM" id="SSF54001">
    <property type="entry name" value="Cysteine proteinases"/>
    <property type="match status" value="1"/>
</dbReference>